<comment type="cofactor">
    <cofactor evidence="1">
        <name>Mg(2+)</name>
        <dbReference type="ChEBI" id="CHEBI:18420"/>
    </cofactor>
</comment>
<protein>
    <submittedName>
        <fullName evidence="9">Type II toxin-antitoxin system VapC family toxin</fullName>
    </submittedName>
</protein>
<dbReference type="Pfam" id="PF01850">
    <property type="entry name" value="PIN"/>
    <property type="match status" value="1"/>
</dbReference>
<dbReference type="InterPro" id="IPR050556">
    <property type="entry name" value="Type_II_TA_system_RNase"/>
</dbReference>
<comment type="similarity">
    <text evidence="7">Belongs to the PINc/VapC protein family.</text>
</comment>
<dbReference type="CDD" id="cd18738">
    <property type="entry name" value="PIN_VapC4-5_FitB-like"/>
    <property type="match status" value="1"/>
</dbReference>
<evidence type="ECO:0000256" key="6">
    <source>
        <dbReference type="ARBA" id="ARBA00022842"/>
    </source>
</evidence>
<dbReference type="InterPro" id="IPR029060">
    <property type="entry name" value="PIN-like_dom_sf"/>
</dbReference>
<keyword evidence="6" id="KW-0460">Magnesium</keyword>
<dbReference type="PANTHER" id="PTHR33653:SF1">
    <property type="entry name" value="RIBONUCLEASE VAPC2"/>
    <property type="match status" value="1"/>
</dbReference>
<dbReference type="OrthoDB" id="676982at2"/>
<name>A0A386HP98_9BACT</name>
<evidence type="ECO:0000256" key="3">
    <source>
        <dbReference type="ARBA" id="ARBA00022722"/>
    </source>
</evidence>
<evidence type="ECO:0000256" key="4">
    <source>
        <dbReference type="ARBA" id="ARBA00022723"/>
    </source>
</evidence>
<keyword evidence="10" id="KW-1185">Reference proteome</keyword>
<dbReference type="InterPro" id="IPR002716">
    <property type="entry name" value="PIN_dom"/>
</dbReference>
<dbReference type="RefSeq" id="WP_119986313.1">
    <property type="nucleotide sequence ID" value="NZ_CP032489.1"/>
</dbReference>
<accession>A0A386HP98</accession>
<evidence type="ECO:0000256" key="2">
    <source>
        <dbReference type="ARBA" id="ARBA00022649"/>
    </source>
</evidence>
<dbReference type="GO" id="GO:0016787">
    <property type="term" value="F:hydrolase activity"/>
    <property type="evidence" value="ECO:0007669"/>
    <property type="project" value="UniProtKB-KW"/>
</dbReference>
<proteinExistence type="inferred from homology"/>
<evidence type="ECO:0000313" key="9">
    <source>
        <dbReference type="EMBL" id="AYD47320.1"/>
    </source>
</evidence>
<dbReference type="GO" id="GO:0004518">
    <property type="term" value="F:nuclease activity"/>
    <property type="evidence" value="ECO:0007669"/>
    <property type="project" value="UniProtKB-KW"/>
</dbReference>
<dbReference type="GO" id="GO:0046872">
    <property type="term" value="F:metal ion binding"/>
    <property type="evidence" value="ECO:0007669"/>
    <property type="project" value="UniProtKB-KW"/>
</dbReference>
<evidence type="ECO:0000256" key="7">
    <source>
        <dbReference type="ARBA" id="ARBA00038093"/>
    </source>
</evidence>
<keyword evidence="5" id="KW-0378">Hydrolase</keyword>
<reference evidence="9 10" key="1">
    <citation type="submission" date="2018-09" db="EMBL/GenBank/DDBJ databases">
        <title>Arachidicoccus sp. nov., a bacterium isolated from soil.</title>
        <authorList>
            <person name="Weon H.-Y."/>
            <person name="Kwon S.-W."/>
            <person name="Lee S.A."/>
        </authorList>
    </citation>
    <scope>NUCLEOTIDE SEQUENCE [LARGE SCALE GENOMIC DNA]</scope>
    <source>
        <strain evidence="9 10">KIS59-12</strain>
    </source>
</reference>
<evidence type="ECO:0000256" key="5">
    <source>
        <dbReference type="ARBA" id="ARBA00022801"/>
    </source>
</evidence>
<keyword evidence="3" id="KW-0540">Nuclease</keyword>
<gene>
    <name evidence="9" type="ORF">D6B99_06665</name>
</gene>
<dbReference type="KEGG" id="ark:D6B99_06665"/>
<keyword evidence="2" id="KW-1277">Toxin-antitoxin system</keyword>
<dbReference type="AlphaFoldDB" id="A0A386HP98"/>
<sequence>MGIKYLWDTNTAIYYLQEQFPPNAEKFMDSLLQNGQPVISAITEIELLCWKTATEKDIIVLQNFINDALVIELEHSIKLKTAEIRKSYKIKLPDGIIAATALVYNLNLVTRNLDDFKNIDGIKLINPWEI</sequence>
<dbReference type="Gene3D" id="3.40.50.1010">
    <property type="entry name" value="5'-nuclease"/>
    <property type="match status" value="1"/>
</dbReference>
<feature type="domain" description="PIN" evidence="8">
    <location>
        <begin position="6"/>
        <end position="121"/>
    </location>
</feature>
<evidence type="ECO:0000259" key="8">
    <source>
        <dbReference type="Pfam" id="PF01850"/>
    </source>
</evidence>
<dbReference type="PANTHER" id="PTHR33653">
    <property type="entry name" value="RIBONUCLEASE VAPC2"/>
    <property type="match status" value="1"/>
</dbReference>
<organism evidence="9 10">
    <name type="scientific">Arachidicoccus soli</name>
    <dbReference type="NCBI Taxonomy" id="2341117"/>
    <lineage>
        <taxon>Bacteria</taxon>
        <taxon>Pseudomonadati</taxon>
        <taxon>Bacteroidota</taxon>
        <taxon>Chitinophagia</taxon>
        <taxon>Chitinophagales</taxon>
        <taxon>Chitinophagaceae</taxon>
        <taxon>Arachidicoccus</taxon>
    </lineage>
</organism>
<dbReference type="SUPFAM" id="SSF88723">
    <property type="entry name" value="PIN domain-like"/>
    <property type="match status" value="1"/>
</dbReference>
<dbReference type="EMBL" id="CP032489">
    <property type="protein sequence ID" value="AYD47320.1"/>
    <property type="molecule type" value="Genomic_DNA"/>
</dbReference>
<keyword evidence="4" id="KW-0479">Metal-binding</keyword>
<dbReference type="Proteomes" id="UP000266118">
    <property type="component" value="Chromosome"/>
</dbReference>
<evidence type="ECO:0000313" key="10">
    <source>
        <dbReference type="Proteomes" id="UP000266118"/>
    </source>
</evidence>
<evidence type="ECO:0000256" key="1">
    <source>
        <dbReference type="ARBA" id="ARBA00001946"/>
    </source>
</evidence>